<evidence type="ECO:0000313" key="3">
    <source>
        <dbReference type="Proteomes" id="UP001292094"/>
    </source>
</evidence>
<gene>
    <name evidence="2" type="ORF">Pmani_038931</name>
</gene>
<organism evidence="2 3">
    <name type="scientific">Petrolisthes manimaculis</name>
    <dbReference type="NCBI Taxonomy" id="1843537"/>
    <lineage>
        <taxon>Eukaryota</taxon>
        <taxon>Metazoa</taxon>
        <taxon>Ecdysozoa</taxon>
        <taxon>Arthropoda</taxon>
        <taxon>Crustacea</taxon>
        <taxon>Multicrustacea</taxon>
        <taxon>Malacostraca</taxon>
        <taxon>Eumalacostraca</taxon>
        <taxon>Eucarida</taxon>
        <taxon>Decapoda</taxon>
        <taxon>Pleocyemata</taxon>
        <taxon>Anomura</taxon>
        <taxon>Galatheoidea</taxon>
        <taxon>Porcellanidae</taxon>
        <taxon>Petrolisthes</taxon>
    </lineage>
</organism>
<proteinExistence type="predicted"/>
<feature type="compositionally biased region" description="Basic and acidic residues" evidence="1">
    <location>
        <begin position="21"/>
        <end position="33"/>
    </location>
</feature>
<feature type="region of interest" description="Disordered" evidence="1">
    <location>
        <begin position="1"/>
        <end position="41"/>
    </location>
</feature>
<feature type="compositionally biased region" description="Gly residues" evidence="1">
    <location>
        <begin position="1"/>
        <end position="16"/>
    </location>
</feature>
<comment type="caution">
    <text evidence="2">The sequence shown here is derived from an EMBL/GenBank/DDBJ whole genome shotgun (WGS) entry which is preliminary data.</text>
</comment>
<reference evidence="2" key="1">
    <citation type="submission" date="2023-11" db="EMBL/GenBank/DDBJ databases">
        <title>Genome assemblies of two species of porcelain crab, Petrolisthes cinctipes and Petrolisthes manimaculis (Anomura: Porcellanidae).</title>
        <authorList>
            <person name="Angst P."/>
        </authorList>
    </citation>
    <scope>NUCLEOTIDE SEQUENCE</scope>
    <source>
        <strain evidence="2">PB745_02</strain>
        <tissue evidence="2">Gill</tissue>
    </source>
</reference>
<evidence type="ECO:0000256" key="1">
    <source>
        <dbReference type="SAM" id="MobiDB-lite"/>
    </source>
</evidence>
<evidence type="ECO:0000313" key="2">
    <source>
        <dbReference type="EMBL" id="KAK4288017.1"/>
    </source>
</evidence>
<accession>A0AAE1TJY4</accession>
<keyword evidence="3" id="KW-1185">Reference proteome</keyword>
<dbReference type="Proteomes" id="UP001292094">
    <property type="component" value="Unassembled WGS sequence"/>
</dbReference>
<dbReference type="EMBL" id="JAWZYT010006526">
    <property type="protein sequence ID" value="KAK4288017.1"/>
    <property type="molecule type" value="Genomic_DNA"/>
</dbReference>
<sequence>MVKEGSGTGEQGVGDGDTGEGEERGPTEGRGREWGVGGVRGKLEGERGACDTVWAPLNIRVFTSLRTRW</sequence>
<protein>
    <submittedName>
        <fullName evidence="2">Uncharacterized protein</fullName>
    </submittedName>
</protein>
<name>A0AAE1TJY4_9EUCA</name>
<dbReference type="AlphaFoldDB" id="A0AAE1TJY4"/>